<dbReference type="SUPFAM" id="SSF53036">
    <property type="entry name" value="Eukaryotic RPB5 N-terminal domain"/>
    <property type="match status" value="2"/>
</dbReference>
<evidence type="ECO:0000313" key="3">
    <source>
        <dbReference type="Proteomes" id="UP000289738"/>
    </source>
</evidence>
<organism evidence="2 3">
    <name type="scientific">Arachis hypogaea</name>
    <name type="common">Peanut</name>
    <dbReference type="NCBI Taxonomy" id="3818"/>
    <lineage>
        <taxon>Eukaryota</taxon>
        <taxon>Viridiplantae</taxon>
        <taxon>Streptophyta</taxon>
        <taxon>Embryophyta</taxon>
        <taxon>Tracheophyta</taxon>
        <taxon>Spermatophyta</taxon>
        <taxon>Magnoliopsida</taxon>
        <taxon>eudicotyledons</taxon>
        <taxon>Gunneridae</taxon>
        <taxon>Pentapetalae</taxon>
        <taxon>rosids</taxon>
        <taxon>fabids</taxon>
        <taxon>Fabales</taxon>
        <taxon>Fabaceae</taxon>
        <taxon>Papilionoideae</taxon>
        <taxon>50 kb inversion clade</taxon>
        <taxon>dalbergioids sensu lato</taxon>
        <taxon>Dalbergieae</taxon>
        <taxon>Pterocarpus clade</taxon>
        <taxon>Arachis</taxon>
    </lineage>
</organism>
<dbReference type="Proteomes" id="UP000289738">
    <property type="component" value="Chromosome B01"/>
</dbReference>
<sequence>MARTWREDLVINKSYSDHIYVFFPEEAKVGVKTVKTYANRMNSENAFRTILEAKILINIKEYVLVPKHQTVMKMLRDRNYLVGDFKIKMSREDFRRKYGENMKREDLVINKSKKDNSSDQIYVFFPEEAKVGVKTLKTYTNQMNSNNFFSGLSCFRKKKKDSSVGGGNQQTL</sequence>
<dbReference type="InterPro" id="IPR036710">
    <property type="entry name" value="RNA_pol_Rpb5_N_sf"/>
</dbReference>
<dbReference type="GO" id="GO:0005736">
    <property type="term" value="C:RNA polymerase I complex"/>
    <property type="evidence" value="ECO:0007669"/>
    <property type="project" value="TreeGrafter"/>
</dbReference>
<accession>A0A445APQ3</accession>
<dbReference type="GO" id="GO:0003677">
    <property type="term" value="F:DNA binding"/>
    <property type="evidence" value="ECO:0007669"/>
    <property type="project" value="InterPro"/>
</dbReference>
<dbReference type="Gene3D" id="3.40.1340.10">
    <property type="entry name" value="RNA polymerase, Rpb5, N-terminal domain"/>
    <property type="match status" value="2"/>
</dbReference>
<dbReference type="GO" id="GO:0006366">
    <property type="term" value="P:transcription by RNA polymerase II"/>
    <property type="evidence" value="ECO:0007669"/>
    <property type="project" value="TreeGrafter"/>
</dbReference>
<keyword evidence="3" id="KW-1185">Reference proteome</keyword>
<feature type="domain" description="RNA polymerase Rpb5 N-terminal" evidence="1">
    <location>
        <begin position="69"/>
        <end position="143"/>
    </location>
</feature>
<dbReference type="EMBL" id="SDMP01000011">
    <property type="protein sequence ID" value="RYR28418.1"/>
    <property type="molecule type" value="Genomic_DNA"/>
</dbReference>
<evidence type="ECO:0000313" key="2">
    <source>
        <dbReference type="EMBL" id="RYR28418.1"/>
    </source>
</evidence>
<dbReference type="STRING" id="3818.A0A445APQ3"/>
<dbReference type="InterPro" id="IPR005571">
    <property type="entry name" value="RNA_pol_Rpb5_N"/>
</dbReference>
<dbReference type="GO" id="GO:0042797">
    <property type="term" value="P:tRNA transcription by RNA polymerase III"/>
    <property type="evidence" value="ECO:0007669"/>
    <property type="project" value="TreeGrafter"/>
</dbReference>
<feature type="domain" description="RNA polymerase Rpb5 N-terminal" evidence="1">
    <location>
        <begin position="13"/>
        <end position="41"/>
    </location>
</feature>
<dbReference type="GO" id="GO:0006362">
    <property type="term" value="P:transcription elongation by RNA polymerase I"/>
    <property type="evidence" value="ECO:0007669"/>
    <property type="project" value="TreeGrafter"/>
</dbReference>
<protein>
    <recommendedName>
        <fullName evidence="1">RNA polymerase Rpb5 N-terminal domain-containing protein</fullName>
    </recommendedName>
</protein>
<evidence type="ECO:0000259" key="1">
    <source>
        <dbReference type="Pfam" id="PF03871"/>
    </source>
</evidence>
<dbReference type="InterPro" id="IPR014381">
    <property type="entry name" value="Arch_Rpo5/euc_Rpb5"/>
</dbReference>
<gene>
    <name evidence="2" type="ORF">Ahy_B01g052537</name>
</gene>
<dbReference type="PANTHER" id="PTHR10535:SF0">
    <property type="entry name" value="DNA-DIRECTED RNA POLYMERASES I, II, AND III SUBUNIT RPABC1"/>
    <property type="match status" value="1"/>
</dbReference>
<dbReference type="AlphaFoldDB" id="A0A445APQ3"/>
<dbReference type="PANTHER" id="PTHR10535">
    <property type="entry name" value="DNA-DIRECTED RNA POLYMERASES I, II, AND III SUBUNIT RPABC1"/>
    <property type="match status" value="1"/>
</dbReference>
<name>A0A445APQ3_ARAHY</name>
<proteinExistence type="predicted"/>
<comment type="caution">
    <text evidence="2">The sequence shown here is derived from an EMBL/GenBank/DDBJ whole genome shotgun (WGS) entry which is preliminary data.</text>
</comment>
<dbReference type="GO" id="GO:0003899">
    <property type="term" value="F:DNA-directed RNA polymerase activity"/>
    <property type="evidence" value="ECO:0007669"/>
    <property type="project" value="InterPro"/>
</dbReference>
<reference evidence="2 3" key="1">
    <citation type="submission" date="2019-01" db="EMBL/GenBank/DDBJ databases">
        <title>Sequencing of cultivated peanut Arachis hypogaea provides insights into genome evolution and oil improvement.</title>
        <authorList>
            <person name="Chen X."/>
        </authorList>
    </citation>
    <scope>NUCLEOTIDE SEQUENCE [LARGE SCALE GENOMIC DNA]</scope>
    <source>
        <strain evidence="3">cv. Fuhuasheng</strain>
        <tissue evidence="2">Leaves</tissue>
    </source>
</reference>
<dbReference type="GO" id="GO:0005666">
    <property type="term" value="C:RNA polymerase III complex"/>
    <property type="evidence" value="ECO:0007669"/>
    <property type="project" value="TreeGrafter"/>
</dbReference>
<dbReference type="Pfam" id="PF03871">
    <property type="entry name" value="RNA_pol_Rpb5_N"/>
    <property type="match status" value="2"/>
</dbReference>
<dbReference type="GO" id="GO:0005665">
    <property type="term" value="C:RNA polymerase II, core complex"/>
    <property type="evidence" value="ECO:0007669"/>
    <property type="project" value="TreeGrafter"/>
</dbReference>